<accession>X6LEH9</accession>
<organism evidence="1 2">
    <name type="scientific">Reticulomyxa filosa</name>
    <dbReference type="NCBI Taxonomy" id="46433"/>
    <lineage>
        <taxon>Eukaryota</taxon>
        <taxon>Sar</taxon>
        <taxon>Rhizaria</taxon>
        <taxon>Retaria</taxon>
        <taxon>Foraminifera</taxon>
        <taxon>Monothalamids</taxon>
        <taxon>Reticulomyxidae</taxon>
        <taxon>Reticulomyxa</taxon>
    </lineage>
</organism>
<proteinExistence type="predicted"/>
<evidence type="ECO:0000313" key="1">
    <source>
        <dbReference type="EMBL" id="ETN99780.1"/>
    </source>
</evidence>
<sequence length="89" mass="10616">MVNKVNERLQQSELRELCEEKAHRKLIQKQVENDNTRDSDALQQAIQSLQQQTENEKKSQENYLLTKIALDNNIKQRKFFGLHDEFVQM</sequence>
<feature type="non-terminal residue" evidence="1">
    <location>
        <position position="89"/>
    </location>
</feature>
<dbReference type="AlphaFoldDB" id="X6LEH9"/>
<comment type="caution">
    <text evidence="1">The sequence shown here is derived from an EMBL/GenBank/DDBJ whole genome shotgun (WGS) entry which is preliminary data.</text>
</comment>
<protein>
    <submittedName>
        <fullName evidence="1">Uncharacterized protein</fullName>
    </submittedName>
</protein>
<dbReference type="Proteomes" id="UP000023152">
    <property type="component" value="Unassembled WGS sequence"/>
</dbReference>
<dbReference type="EMBL" id="ASPP01042948">
    <property type="protein sequence ID" value="ETN99780.1"/>
    <property type="molecule type" value="Genomic_DNA"/>
</dbReference>
<gene>
    <name evidence="1" type="ORF">RFI_37687</name>
</gene>
<reference evidence="1 2" key="1">
    <citation type="journal article" date="2013" name="Curr. Biol.">
        <title>The Genome of the Foraminiferan Reticulomyxa filosa.</title>
        <authorList>
            <person name="Glockner G."/>
            <person name="Hulsmann N."/>
            <person name="Schleicher M."/>
            <person name="Noegel A.A."/>
            <person name="Eichinger L."/>
            <person name="Gallinger C."/>
            <person name="Pawlowski J."/>
            <person name="Sierra R."/>
            <person name="Euteneuer U."/>
            <person name="Pillet L."/>
            <person name="Moustafa A."/>
            <person name="Platzer M."/>
            <person name="Groth M."/>
            <person name="Szafranski K."/>
            <person name="Schliwa M."/>
        </authorList>
    </citation>
    <scope>NUCLEOTIDE SEQUENCE [LARGE SCALE GENOMIC DNA]</scope>
</reference>
<keyword evidence="2" id="KW-1185">Reference proteome</keyword>
<evidence type="ECO:0000313" key="2">
    <source>
        <dbReference type="Proteomes" id="UP000023152"/>
    </source>
</evidence>
<name>X6LEH9_RETFI</name>